<accession>A0A6C0K564</accession>
<organism evidence="1">
    <name type="scientific">viral metagenome</name>
    <dbReference type="NCBI Taxonomy" id="1070528"/>
    <lineage>
        <taxon>unclassified sequences</taxon>
        <taxon>metagenomes</taxon>
        <taxon>organismal metagenomes</taxon>
    </lineage>
</organism>
<dbReference type="AlphaFoldDB" id="A0A6C0K564"/>
<dbReference type="EMBL" id="MN740815">
    <property type="protein sequence ID" value="QHU13212.1"/>
    <property type="molecule type" value="Genomic_DNA"/>
</dbReference>
<proteinExistence type="predicted"/>
<evidence type="ECO:0000313" key="1">
    <source>
        <dbReference type="EMBL" id="QHU13212.1"/>
    </source>
</evidence>
<name>A0A6C0K564_9ZZZZ</name>
<evidence type="ECO:0008006" key="2">
    <source>
        <dbReference type="Google" id="ProtNLM"/>
    </source>
</evidence>
<sequence length="260" mass="29937">MPPAKGKKSTKKVLDETQKVELPPVIFFLRIGKEFDFNEERVDVPLPTTDGGPIQYSDILITTETQERRFDETVIHDLMSKLSLTTSYPKGAACLWCCHGFSGDSFVIPTHYDAYTNFYTAEGNYCSPECALASIYREPHSTESERWLRHSLLRTFYRNLYTDKDIQPAPDKRVLRLFGGNLDIQQYREFFRNCTRPLQLAMPPIRLYMPSVNTQASVRDVKSYVSLSNETVNKASQQLRLKRSKPVHEGIPTLDKCLQR</sequence>
<protein>
    <recommendedName>
        <fullName evidence="2">MYM-type domain-containing protein</fullName>
    </recommendedName>
</protein>
<reference evidence="1" key="1">
    <citation type="journal article" date="2020" name="Nature">
        <title>Giant virus diversity and host interactions through global metagenomics.</title>
        <authorList>
            <person name="Schulz F."/>
            <person name="Roux S."/>
            <person name="Paez-Espino D."/>
            <person name="Jungbluth S."/>
            <person name="Walsh D.A."/>
            <person name="Denef V.J."/>
            <person name="McMahon K.D."/>
            <person name="Konstantinidis K.T."/>
            <person name="Eloe-Fadrosh E.A."/>
            <person name="Kyrpides N.C."/>
            <person name="Woyke T."/>
        </authorList>
    </citation>
    <scope>NUCLEOTIDE SEQUENCE</scope>
    <source>
        <strain evidence="1">GVMAG-S-1101178-127</strain>
    </source>
</reference>